<dbReference type="PANTHER" id="PTHR32305">
    <property type="match status" value="1"/>
</dbReference>
<evidence type="ECO:0000259" key="4">
    <source>
        <dbReference type="Pfam" id="PF20148"/>
    </source>
</evidence>
<dbReference type="PANTHER" id="PTHR32305:SF15">
    <property type="entry name" value="PROTEIN RHSA-RELATED"/>
    <property type="match status" value="1"/>
</dbReference>
<dbReference type="InterPro" id="IPR006530">
    <property type="entry name" value="YD"/>
</dbReference>
<dbReference type="InterPro" id="IPR031325">
    <property type="entry name" value="RHS_repeat"/>
</dbReference>
<evidence type="ECO:0000256" key="3">
    <source>
        <dbReference type="SAM" id="SignalP"/>
    </source>
</evidence>
<organism evidence="6 7">
    <name type="scientific">Lysobacter enzymogenes</name>
    <dbReference type="NCBI Taxonomy" id="69"/>
    <lineage>
        <taxon>Bacteria</taxon>
        <taxon>Pseudomonadati</taxon>
        <taxon>Pseudomonadota</taxon>
        <taxon>Gammaproteobacteria</taxon>
        <taxon>Lysobacterales</taxon>
        <taxon>Lysobacteraceae</taxon>
        <taxon>Lysobacter</taxon>
    </lineage>
</organism>
<gene>
    <name evidence="6" type="ORF">GLE_2744</name>
</gene>
<feature type="region of interest" description="Disordered" evidence="2">
    <location>
        <begin position="1528"/>
        <end position="1567"/>
    </location>
</feature>
<dbReference type="Pfam" id="PF25023">
    <property type="entry name" value="TEN_YD-shell"/>
    <property type="match status" value="2"/>
</dbReference>
<dbReference type="PATRIC" id="fig|69.6.peg.2702"/>
<evidence type="ECO:0000313" key="7">
    <source>
        <dbReference type="Proteomes" id="UP000061569"/>
    </source>
</evidence>
<keyword evidence="3" id="KW-0732">Signal</keyword>
<dbReference type="EMBL" id="CP013140">
    <property type="protein sequence ID" value="ALN58092.1"/>
    <property type="molecule type" value="Genomic_DNA"/>
</dbReference>
<name>A0A0S2DHN5_LYSEN</name>
<feature type="chain" id="PRO_5006595591" evidence="3">
    <location>
        <begin position="35"/>
        <end position="1615"/>
    </location>
</feature>
<dbReference type="Gene3D" id="2.180.10.10">
    <property type="entry name" value="RHS repeat-associated core"/>
    <property type="match status" value="3"/>
</dbReference>
<feature type="domain" description="Teneurin-like YD-shell" evidence="5">
    <location>
        <begin position="343"/>
        <end position="488"/>
    </location>
</feature>
<proteinExistence type="predicted"/>
<feature type="domain" description="DUF6531" evidence="4">
    <location>
        <begin position="239"/>
        <end position="309"/>
    </location>
</feature>
<dbReference type="KEGG" id="lez:GLE_2744"/>
<evidence type="ECO:0000256" key="2">
    <source>
        <dbReference type="SAM" id="MobiDB-lite"/>
    </source>
</evidence>
<dbReference type="InterPro" id="IPR050708">
    <property type="entry name" value="T6SS_VgrG/RHS"/>
</dbReference>
<dbReference type="InterPro" id="IPR056823">
    <property type="entry name" value="TEN-like_YD-shell"/>
</dbReference>
<feature type="domain" description="Teneurin-like YD-shell" evidence="5">
    <location>
        <begin position="1117"/>
        <end position="1391"/>
    </location>
</feature>
<keyword evidence="1" id="KW-0677">Repeat</keyword>
<feature type="compositionally biased region" description="Basic and acidic residues" evidence="2">
    <location>
        <begin position="1529"/>
        <end position="1545"/>
    </location>
</feature>
<dbReference type="Pfam" id="PF05593">
    <property type="entry name" value="RHS_repeat"/>
    <property type="match status" value="4"/>
</dbReference>
<dbReference type="NCBIfam" id="TIGR01643">
    <property type="entry name" value="YD_repeat_2x"/>
    <property type="match status" value="7"/>
</dbReference>
<reference evidence="6 7" key="1">
    <citation type="submission" date="2015-11" db="EMBL/GenBank/DDBJ databases">
        <title>Genome sequences of Lysobacter enzymogenes strain C3 and Lysobacter antibioticus ATCC 29479.</title>
        <authorList>
            <person name="Kobayashi D.Y."/>
        </authorList>
    </citation>
    <scope>NUCLEOTIDE SEQUENCE [LARGE SCALE GENOMIC DNA]</scope>
    <source>
        <strain evidence="6 7">C3</strain>
    </source>
</reference>
<evidence type="ECO:0000259" key="5">
    <source>
        <dbReference type="Pfam" id="PF25023"/>
    </source>
</evidence>
<dbReference type="STRING" id="69.GLE_2744"/>
<dbReference type="InterPro" id="IPR045351">
    <property type="entry name" value="DUF6531"/>
</dbReference>
<protein>
    <submittedName>
        <fullName evidence="6">Rhs family protein</fullName>
    </submittedName>
</protein>
<dbReference type="Proteomes" id="UP000061569">
    <property type="component" value="Chromosome"/>
</dbReference>
<evidence type="ECO:0000256" key="1">
    <source>
        <dbReference type="ARBA" id="ARBA00022737"/>
    </source>
</evidence>
<dbReference type="InterPro" id="IPR022385">
    <property type="entry name" value="Rhs_assc_core"/>
</dbReference>
<feature type="signal peptide" evidence="3">
    <location>
        <begin position="1"/>
        <end position="34"/>
    </location>
</feature>
<dbReference type="NCBIfam" id="TIGR03696">
    <property type="entry name" value="Rhs_assc_core"/>
    <property type="match status" value="1"/>
</dbReference>
<dbReference type="Pfam" id="PF20148">
    <property type="entry name" value="DUF6531"/>
    <property type="match status" value="1"/>
</dbReference>
<evidence type="ECO:0000313" key="6">
    <source>
        <dbReference type="EMBL" id="ALN58092.1"/>
    </source>
</evidence>
<accession>A0A0S2DHN5</accession>
<sequence>MLYAQRKSSRYAKSWLSKLVLVCSAAIFAPLASAQESQVAWKIIVPTGQAQFHNTYQQAADAIKALPYNEPGPNPYPYLTVVKDNLLRADGKGTIVYWMGLTEPLDPDWRYDVAVGSGTSHSSEALAVAELEAIFNEQSPACPATAKATPTGNWAAPDPQFAGMLESRAYGVEHFRGDGSSTAPCVKDQVTTQEMSRTRRMQCPIPYTNWSNQRGACVNEDFVAAISTDKILECGGHRGNPCNVKTGEKIENQTDFDLGWISLTRSYHSGIAVRSGSFGPGWTHSLDLRLSISADTLGLSGGNGYQVRFAKVGSAFVAADSSGDRIVASGSQWLLHRPDEVLVFDSQGRLVEQQAEDGTKLTYVYGAYDRLDSVTHSTGRSVKFNYAGNSGDALISSIASGNTTLASYTYTPGRQVETAAFPGGGQRKYHYEDSRFPRHLTGVTHEDNKRYSTFAYDAKGRVITSQHDGGADKITLAYRPEGGTEVTDSLGQKTTYGLTSGTGVLPRRFGDIVDENGTVKNTYNAESTDFRGRPASLTNRKGIKSEFAYAEANDAVTGALARTVTTTEAVGKPEQRVSTATTDVASNRLIRSTVGNQETRIARNARLQPISVAVRDTVANVTRTTTYAYCEAADVAAANSTCPILGLLKSVDGPRSDVNDITKFEYYGSDDSTCATTPALCTFRKGDLRKTIDAAGLVTEISGYDAQGRVLSVVDPNGVVTDSEYNTRGWLTASKVRGTDNAVETDDLVTKIEYFPTGLTKQVTLADGNFTTFAYDNAQRLTGVTDRSGATVQYTLDLAGNRKVEDTKNSAGTVQATLSRVFNVLGQVQTYKDGLNHATGYTYDAEGHPDTTTDALGRVTDQDYDPLGRLVKTLQDVGTGRINAETKIEYDALDQVTKVIDPKGLSTVYARNGFGELTQLTSPDTGVTGYTYDASGQTKTRTDARNITTTYSYDALGRLTQRAYPTAVLGTSYTYDTVAPGCPAGETFSKGRLSQSVGTGGALRYCYDRFGRMVRKIVVTTGPVLTLRYAYTAAGTLKSVTYPDGSVADYVRGSHGRITQIGVTRPGASREILLTAVGYAAYGPAAGWAYGNSQPMTRNVDRNYDISRLVGSAPDGLSLHLTRNEVGNVSRFSTQNQSAILARYEYDRLDRLTQTQDGPTATPLETYGYDTTGNRTSFKSGASAAQAYAFPNTSHRLQSVAGIARSYDAAGNTTSVGGTAKQYVYNDLGRLAQFKVDGAVKMSYAYNGLGQQVRRYNDTSIRHSLYAEDGSWLGEYDNAGAALQQVVWMDELPVGVIQGSGTAQKLYYIEPDHLGTPRIVVDPTRNKAVWTWNIKSEVFANTPPNEDPDLDGTKFVFDMRFPGQRFEAVSGLIYNYFRDYDPATGRYIQSDPTGLDGGISTYGYSSSTPTNAIDPDGLRVRVRSTGNGGYTARFDPVSTQAVATINQIRTLNPTFRFKSTGPRGSSVTRQELNSLNGTLYETRAAHQSLWPNSCPPNNKQTSDQLNREILRRATGEYNVDAMARAAAAPDRDGLTRAGRALDKHGSGQRSDSSPFPAVRGGPAQKNAAGQFQVEDILTHPNAIFTPLGRGGVGVRTPDGREARYDANGRFAGFIE</sequence>